<dbReference type="OrthoDB" id="9777219at2"/>
<keyword evidence="2" id="KW-0812">Transmembrane</keyword>
<dbReference type="EMBL" id="JANX01000087">
    <property type="protein sequence ID" value="KGM34514.1"/>
    <property type="molecule type" value="Genomic_DNA"/>
</dbReference>
<evidence type="ECO:0000259" key="3">
    <source>
        <dbReference type="Pfam" id="PF09822"/>
    </source>
</evidence>
<proteinExistence type="predicted"/>
<evidence type="ECO:0000259" key="4">
    <source>
        <dbReference type="Pfam" id="PF23357"/>
    </source>
</evidence>
<gene>
    <name evidence="5" type="ORF">P409_09715</name>
</gene>
<evidence type="ECO:0000256" key="2">
    <source>
        <dbReference type="SAM" id="Phobius"/>
    </source>
</evidence>
<dbReference type="InterPro" id="IPR055396">
    <property type="entry name" value="DUF7088"/>
</dbReference>
<keyword evidence="2" id="KW-0472">Membrane</keyword>
<evidence type="ECO:0000256" key="1">
    <source>
        <dbReference type="SAM" id="Coils"/>
    </source>
</evidence>
<organism evidence="5 6">
    <name type="scientific">Inquilinus limosus MP06</name>
    <dbReference type="NCBI Taxonomy" id="1398085"/>
    <lineage>
        <taxon>Bacteria</taxon>
        <taxon>Pseudomonadati</taxon>
        <taxon>Pseudomonadota</taxon>
        <taxon>Alphaproteobacteria</taxon>
        <taxon>Rhodospirillales</taxon>
        <taxon>Rhodospirillaceae</taxon>
        <taxon>Inquilinus</taxon>
    </lineage>
</organism>
<name>A0A0A0D8N3_9PROT</name>
<evidence type="ECO:0000313" key="5">
    <source>
        <dbReference type="EMBL" id="KGM34514.1"/>
    </source>
</evidence>
<dbReference type="AlphaFoldDB" id="A0A0A0D8N3"/>
<dbReference type="Pfam" id="PF09822">
    <property type="entry name" value="ABC_transp_aux"/>
    <property type="match status" value="1"/>
</dbReference>
<sequence>MRRPLRHRLTGLAALVLALAATVGVNLWADGALRGYRLDLSEDRRHALETATRAVLGNLSQPVTLRLVVSDRIAAASPALAGYARRVEARLEDYAAAAGDRLILQREAPEPFSDAEDRAVQDGLLGLPLAKGGDPVYFGLVGSSAADHVAIPFLRPEEEPALDLQLTRMIARLASPDRRQVAVVSTLPLGGALAFGGRVLPAFTAYRDMQKDFDVKPIAINDLAAKGTAALDPAVIDVLLLVHPRDLPPAAQYAIDQFLMAGGRALVLVDPLSEAAAERLPEQAARGASFSALGAFGPSWGLTLDIGRVAGDRDLASSITVRRDDGRPLQLQHLVWLTLGEANRDAADPAFAGLGPITVGTAGILRPLMGASTQFSPLLFTGDHGTPVDVDEIVPRTDPQKLWAAHPSGNERLVLAARVNGHARSAFADQLPDGVAVDGAPPPGRKLETETLNLVVIADTDILDDRFWVARGQPGQPARAFAANGDFLLALLEELSGTQDLSALRNRAAGARPFTRIAEIGRAAAARLQDSETALTERLARFQRDMAAAQGAEGGAEPSRQAIEDLRGKIVGTRQELREVRQQLRQDVETIERRLIWLNLAAIPILIMILMSSVTVSRIFRKI</sequence>
<reference evidence="5 6" key="1">
    <citation type="submission" date="2014-01" db="EMBL/GenBank/DDBJ databases">
        <title>Genome sequence determination for a cystic fibrosis isolate, Inquilinus limosus.</title>
        <authorList>
            <person name="Pino M."/>
            <person name="Di Conza J."/>
            <person name="Gutkind G."/>
        </authorList>
    </citation>
    <scope>NUCLEOTIDE SEQUENCE [LARGE SCALE GENOMIC DNA]</scope>
    <source>
        <strain evidence="5 6">MP06</strain>
    </source>
</reference>
<feature type="transmembrane region" description="Helical" evidence="2">
    <location>
        <begin position="595"/>
        <end position="620"/>
    </location>
</feature>
<feature type="domain" description="DUF7088" evidence="4">
    <location>
        <begin position="42"/>
        <end position="142"/>
    </location>
</feature>
<accession>A0A0A0D8N3</accession>
<keyword evidence="1" id="KW-0175">Coiled coil</keyword>
<dbReference type="Proteomes" id="UP000029995">
    <property type="component" value="Unassembled WGS sequence"/>
</dbReference>
<protein>
    <submittedName>
        <fullName evidence="5">Uncharacterized protein</fullName>
    </submittedName>
</protein>
<feature type="coiled-coil region" evidence="1">
    <location>
        <begin position="563"/>
        <end position="594"/>
    </location>
</feature>
<comment type="caution">
    <text evidence="5">The sequence shown here is derived from an EMBL/GenBank/DDBJ whole genome shotgun (WGS) entry which is preliminary data.</text>
</comment>
<keyword evidence="2" id="KW-1133">Transmembrane helix</keyword>
<dbReference type="RefSeq" id="WP_034834849.1">
    <property type="nucleotide sequence ID" value="NZ_JANX01000087.1"/>
</dbReference>
<dbReference type="Pfam" id="PF23357">
    <property type="entry name" value="DUF7088"/>
    <property type="match status" value="1"/>
</dbReference>
<feature type="domain" description="ABC-type uncharacterised transport system" evidence="3">
    <location>
        <begin position="202"/>
        <end position="489"/>
    </location>
</feature>
<dbReference type="InterPro" id="IPR019196">
    <property type="entry name" value="ABC_transp_unknown"/>
</dbReference>
<evidence type="ECO:0000313" key="6">
    <source>
        <dbReference type="Proteomes" id="UP000029995"/>
    </source>
</evidence>